<feature type="region of interest" description="Disordered" evidence="8">
    <location>
        <begin position="761"/>
        <end position="787"/>
    </location>
</feature>
<dbReference type="SMART" id="SM00906">
    <property type="entry name" value="Fungal_trans"/>
    <property type="match status" value="1"/>
</dbReference>
<evidence type="ECO:0000256" key="4">
    <source>
        <dbReference type="ARBA" id="ARBA00023015"/>
    </source>
</evidence>
<keyword evidence="7" id="KW-0539">Nucleus</keyword>
<evidence type="ECO:0000313" key="10">
    <source>
        <dbReference type="EMBL" id="OJJ56978.1"/>
    </source>
</evidence>
<dbReference type="OrthoDB" id="2154091at2759"/>
<feature type="region of interest" description="Disordered" evidence="8">
    <location>
        <begin position="1"/>
        <end position="24"/>
    </location>
</feature>
<accession>A0A1L9TC24</accession>
<dbReference type="Gene3D" id="4.10.240.10">
    <property type="entry name" value="Zn(2)-C6 fungal-type DNA-binding domain"/>
    <property type="match status" value="1"/>
</dbReference>
<reference evidence="11" key="1">
    <citation type="journal article" date="2017" name="Genome Biol.">
        <title>Comparative genomics reveals high biological diversity and specific adaptations in the industrially and medically important fungal genus Aspergillus.</title>
        <authorList>
            <person name="de Vries R.P."/>
            <person name="Riley R."/>
            <person name="Wiebenga A."/>
            <person name="Aguilar-Osorio G."/>
            <person name="Amillis S."/>
            <person name="Uchima C.A."/>
            <person name="Anderluh G."/>
            <person name="Asadollahi M."/>
            <person name="Askin M."/>
            <person name="Barry K."/>
            <person name="Battaglia E."/>
            <person name="Bayram O."/>
            <person name="Benocci T."/>
            <person name="Braus-Stromeyer S.A."/>
            <person name="Caldana C."/>
            <person name="Canovas D."/>
            <person name="Cerqueira G.C."/>
            <person name="Chen F."/>
            <person name="Chen W."/>
            <person name="Choi C."/>
            <person name="Clum A."/>
            <person name="Dos Santos R.A."/>
            <person name="Damasio A.R."/>
            <person name="Diallinas G."/>
            <person name="Emri T."/>
            <person name="Fekete E."/>
            <person name="Flipphi M."/>
            <person name="Freyberg S."/>
            <person name="Gallo A."/>
            <person name="Gournas C."/>
            <person name="Habgood R."/>
            <person name="Hainaut M."/>
            <person name="Harispe M.L."/>
            <person name="Henrissat B."/>
            <person name="Hilden K.S."/>
            <person name="Hope R."/>
            <person name="Hossain A."/>
            <person name="Karabika E."/>
            <person name="Karaffa L."/>
            <person name="Karanyi Z."/>
            <person name="Krasevec N."/>
            <person name="Kuo A."/>
            <person name="Kusch H."/>
            <person name="LaButti K."/>
            <person name="Lagendijk E.L."/>
            <person name="Lapidus A."/>
            <person name="Levasseur A."/>
            <person name="Lindquist E."/>
            <person name="Lipzen A."/>
            <person name="Logrieco A.F."/>
            <person name="MacCabe A."/>
            <person name="Maekelae M.R."/>
            <person name="Malavazi I."/>
            <person name="Melin P."/>
            <person name="Meyer V."/>
            <person name="Mielnichuk N."/>
            <person name="Miskei M."/>
            <person name="Molnar A.P."/>
            <person name="Mule G."/>
            <person name="Ngan C.Y."/>
            <person name="Orejas M."/>
            <person name="Orosz E."/>
            <person name="Ouedraogo J.P."/>
            <person name="Overkamp K.M."/>
            <person name="Park H.-S."/>
            <person name="Perrone G."/>
            <person name="Piumi F."/>
            <person name="Punt P.J."/>
            <person name="Ram A.F."/>
            <person name="Ramon A."/>
            <person name="Rauscher S."/>
            <person name="Record E."/>
            <person name="Riano-Pachon D.M."/>
            <person name="Robert V."/>
            <person name="Roehrig J."/>
            <person name="Ruller R."/>
            <person name="Salamov A."/>
            <person name="Salih N.S."/>
            <person name="Samson R.A."/>
            <person name="Sandor E."/>
            <person name="Sanguinetti M."/>
            <person name="Schuetze T."/>
            <person name="Sepcic K."/>
            <person name="Shelest E."/>
            <person name="Sherlock G."/>
            <person name="Sophianopoulou V."/>
            <person name="Squina F.M."/>
            <person name="Sun H."/>
            <person name="Susca A."/>
            <person name="Todd R.B."/>
            <person name="Tsang A."/>
            <person name="Unkles S.E."/>
            <person name="van de Wiele N."/>
            <person name="van Rossen-Uffink D."/>
            <person name="Oliveira J.V."/>
            <person name="Vesth T.C."/>
            <person name="Visser J."/>
            <person name="Yu J.-H."/>
            <person name="Zhou M."/>
            <person name="Andersen M.R."/>
            <person name="Archer D.B."/>
            <person name="Baker S.E."/>
            <person name="Benoit I."/>
            <person name="Brakhage A.A."/>
            <person name="Braus G.H."/>
            <person name="Fischer R."/>
            <person name="Frisvad J.C."/>
            <person name="Goldman G.H."/>
            <person name="Houbraken J."/>
            <person name="Oakley B."/>
            <person name="Pocsi I."/>
            <person name="Scazzocchio C."/>
            <person name="Seiboth B."/>
            <person name="vanKuyk P.A."/>
            <person name="Wortman J."/>
            <person name="Dyer P.S."/>
            <person name="Grigoriev I.V."/>
        </authorList>
    </citation>
    <scope>NUCLEOTIDE SEQUENCE [LARGE SCALE GENOMIC DNA]</scope>
    <source>
        <strain evidence="11">CBS 593.65</strain>
    </source>
</reference>
<dbReference type="AlphaFoldDB" id="A0A1L9TC24"/>
<evidence type="ECO:0000256" key="6">
    <source>
        <dbReference type="ARBA" id="ARBA00023163"/>
    </source>
</evidence>
<dbReference type="CDD" id="cd00067">
    <property type="entry name" value="GAL4"/>
    <property type="match status" value="1"/>
</dbReference>
<dbReference type="RefSeq" id="XP_040700784.1">
    <property type="nucleotide sequence ID" value="XM_040849693.1"/>
</dbReference>
<dbReference type="PANTHER" id="PTHR31313:SF86">
    <property type="entry name" value="ZN(2)-C6 FUNGAL-TYPE DOMAIN-CONTAINING PROTEIN"/>
    <property type="match status" value="1"/>
</dbReference>
<dbReference type="EMBL" id="KV878589">
    <property type="protein sequence ID" value="OJJ56978.1"/>
    <property type="molecule type" value="Genomic_DNA"/>
</dbReference>
<dbReference type="GO" id="GO:0006351">
    <property type="term" value="P:DNA-templated transcription"/>
    <property type="evidence" value="ECO:0007669"/>
    <property type="project" value="InterPro"/>
</dbReference>
<organism evidence="10 11">
    <name type="scientific">Aspergillus sydowii CBS 593.65</name>
    <dbReference type="NCBI Taxonomy" id="1036612"/>
    <lineage>
        <taxon>Eukaryota</taxon>
        <taxon>Fungi</taxon>
        <taxon>Dikarya</taxon>
        <taxon>Ascomycota</taxon>
        <taxon>Pezizomycotina</taxon>
        <taxon>Eurotiomycetes</taxon>
        <taxon>Eurotiomycetidae</taxon>
        <taxon>Eurotiales</taxon>
        <taxon>Aspergillaceae</taxon>
        <taxon>Aspergillus</taxon>
        <taxon>Aspergillus subgen. Nidulantes</taxon>
    </lineage>
</organism>
<feature type="domain" description="Zn(2)-C6 fungal-type" evidence="9">
    <location>
        <begin position="27"/>
        <end position="57"/>
    </location>
</feature>
<dbReference type="VEuPathDB" id="FungiDB:ASPSYDRAFT_59409"/>
<dbReference type="PROSITE" id="PS50048">
    <property type="entry name" value="ZN2_CY6_FUNGAL_2"/>
    <property type="match status" value="1"/>
</dbReference>
<dbReference type="GO" id="GO:0000981">
    <property type="term" value="F:DNA-binding transcription factor activity, RNA polymerase II-specific"/>
    <property type="evidence" value="ECO:0007669"/>
    <property type="project" value="InterPro"/>
</dbReference>
<keyword evidence="2" id="KW-0479">Metal-binding</keyword>
<keyword evidence="11" id="KW-1185">Reference proteome</keyword>
<dbReference type="InterPro" id="IPR051615">
    <property type="entry name" value="Transcr_Regulatory_Elem"/>
</dbReference>
<evidence type="ECO:0000256" key="8">
    <source>
        <dbReference type="SAM" id="MobiDB-lite"/>
    </source>
</evidence>
<keyword evidence="4" id="KW-0805">Transcription regulation</keyword>
<dbReference type="GO" id="GO:0005634">
    <property type="term" value="C:nucleus"/>
    <property type="evidence" value="ECO:0007669"/>
    <property type="project" value="UniProtKB-SubCell"/>
</dbReference>
<evidence type="ECO:0000313" key="11">
    <source>
        <dbReference type="Proteomes" id="UP000184356"/>
    </source>
</evidence>
<protein>
    <recommendedName>
        <fullName evidence="9">Zn(2)-C6 fungal-type domain-containing protein</fullName>
    </recommendedName>
</protein>
<keyword evidence="6" id="KW-0804">Transcription</keyword>
<dbReference type="PANTHER" id="PTHR31313">
    <property type="entry name" value="TY1 ENHANCER ACTIVATOR"/>
    <property type="match status" value="1"/>
</dbReference>
<gene>
    <name evidence="10" type="ORF">ASPSYDRAFT_59409</name>
</gene>
<keyword evidence="5" id="KW-0238">DNA-binding</keyword>
<dbReference type="CDD" id="cd12148">
    <property type="entry name" value="fungal_TF_MHR"/>
    <property type="match status" value="1"/>
</dbReference>
<dbReference type="InterPro" id="IPR007219">
    <property type="entry name" value="XnlR_reg_dom"/>
</dbReference>
<dbReference type="SUPFAM" id="SSF57701">
    <property type="entry name" value="Zn2/Cys6 DNA-binding domain"/>
    <property type="match status" value="1"/>
</dbReference>
<evidence type="ECO:0000259" key="9">
    <source>
        <dbReference type="PROSITE" id="PS50048"/>
    </source>
</evidence>
<evidence type="ECO:0000256" key="3">
    <source>
        <dbReference type="ARBA" id="ARBA00022833"/>
    </source>
</evidence>
<dbReference type="GO" id="GO:0008270">
    <property type="term" value="F:zinc ion binding"/>
    <property type="evidence" value="ECO:0007669"/>
    <property type="project" value="InterPro"/>
</dbReference>
<dbReference type="GO" id="GO:0003677">
    <property type="term" value="F:DNA binding"/>
    <property type="evidence" value="ECO:0007669"/>
    <property type="project" value="UniProtKB-KW"/>
</dbReference>
<sequence>MEAAHGSKSAVSPTTPVRSRRRRAPEACSFCRRRKIKCNNERPVCINCRTYAQDCVYEPVAERLREAGRDRHERSRHRRTMGGSVSDIDKGRGSHPHPSPGSDGREGRLTGTDKAVGLDSLSNGGMDRGSAPEQSEAGVARILVSANGVSSYHGRTSALFEDQAQDRPIAADDRPRMADDWVERGLVAEAAKQRQMEELNFRLGKLDFDGVDPDLGMHLLSLHWNRQHHSFLITYRPAFMRDMACNGPYFSKLLLNAIYFGAAKFSPRLEVRKDPNDVRTAGWKYRERVRELLGGALDRSDITTIQALLVMTNSLFALGDERSAAWLYSGLAFRMLIDMGMHVDLTSTRRFSDEDLEIRRRVFWAAFVVDKVQSLYQGRPVSLKETDALVPIKFLDTYEELEHWQPFAYSTSASDYPGMPAYSTSTFTFLCKLSLTMSDILSCIYTERSSNPSPSELASMLDELQLKLDQWQESLPEHLRFDPVKAHSVAFPPPHVSSLHAMHNSLVILLHRPFVADGHLYSTSPSISVVSFMKCASAASNISNLLRAYHRAFSIRRAPYLISYATYVAATILTRIAARRRNDSTAHSNLATCLAVFEENQETNSAVRKAAKIVHSLMKKLGVVIDNVSLEALEMHPPIRMSERDPQSNAFVHVNRDYQTGAADEANNDAPIGNMTEPANTITHNPLVPSPGSDWVDIDGIIQSFLQENSDRGARLADYDPDGIPVQLSRTPWLPPQQGNPPPPVPINNVLAFENQVPFRPGIEGPNGPQSETAARTYQQQRGARPTSYESVLLDDPLFGFNGSSMDSFPFTEC</sequence>
<proteinExistence type="predicted"/>
<dbReference type="Pfam" id="PF00172">
    <property type="entry name" value="Zn_clus"/>
    <property type="match status" value="1"/>
</dbReference>
<dbReference type="InterPro" id="IPR036864">
    <property type="entry name" value="Zn2-C6_fun-type_DNA-bd_sf"/>
</dbReference>
<dbReference type="GeneID" id="63765766"/>
<evidence type="ECO:0000256" key="1">
    <source>
        <dbReference type="ARBA" id="ARBA00004123"/>
    </source>
</evidence>
<keyword evidence="3" id="KW-0862">Zinc</keyword>
<dbReference type="Proteomes" id="UP000184356">
    <property type="component" value="Unassembled WGS sequence"/>
</dbReference>
<dbReference type="PROSITE" id="PS00463">
    <property type="entry name" value="ZN2_CY6_FUNGAL_1"/>
    <property type="match status" value="1"/>
</dbReference>
<name>A0A1L9TC24_9EURO</name>
<evidence type="ECO:0000256" key="5">
    <source>
        <dbReference type="ARBA" id="ARBA00023125"/>
    </source>
</evidence>
<feature type="compositionally biased region" description="Polar residues" evidence="8">
    <location>
        <begin position="768"/>
        <end position="782"/>
    </location>
</feature>
<feature type="region of interest" description="Disordered" evidence="8">
    <location>
        <begin position="66"/>
        <end position="134"/>
    </location>
</feature>
<dbReference type="InterPro" id="IPR001138">
    <property type="entry name" value="Zn2Cys6_DnaBD"/>
</dbReference>
<evidence type="ECO:0000256" key="2">
    <source>
        <dbReference type="ARBA" id="ARBA00022723"/>
    </source>
</evidence>
<dbReference type="Pfam" id="PF04082">
    <property type="entry name" value="Fungal_trans"/>
    <property type="match status" value="1"/>
</dbReference>
<comment type="subcellular location">
    <subcellularLocation>
        <location evidence="1">Nucleus</location>
    </subcellularLocation>
</comment>
<dbReference type="SMART" id="SM00066">
    <property type="entry name" value="GAL4"/>
    <property type="match status" value="1"/>
</dbReference>
<evidence type="ECO:0000256" key="7">
    <source>
        <dbReference type="ARBA" id="ARBA00023242"/>
    </source>
</evidence>
<dbReference type="STRING" id="1036612.A0A1L9TC24"/>